<dbReference type="AlphaFoldDB" id="A0A9D1Q8U1"/>
<gene>
    <name evidence="1" type="ORF">H9889_10215</name>
</gene>
<accession>A0A9D1Q8U1</accession>
<dbReference type="Gene3D" id="3.40.1260.10">
    <property type="entry name" value="DsrEFH-like"/>
    <property type="match status" value="1"/>
</dbReference>
<comment type="caution">
    <text evidence="1">The sequence shown here is derived from an EMBL/GenBank/DDBJ whole genome shotgun (WGS) entry which is preliminary data.</text>
</comment>
<sequence length="120" mass="13322">MFKLVIHLSELDKWPMALNNIRNTVQALSTDHAPFEITLIANAGAVKGYLDPEIRTQISQIQQFDILNIRFLACNNSLTGQNISLDQLNTANDPSIIEIVPVAVIALVEYQNAGFAYIKP</sequence>
<organism evidence="1 2">
    <name type="scientific">Candidatus Ignatzschineria merdigallinarum</name>
    <dbReference type="NCBI Taxonomy" id="2838621"/>
    <lineage>
        <taxon>Bacteria</taxon>
        <taxon>Pseudomonadati</taxon>
        <taxon>Pseudomonadota</taxon>
        <taxon>Gammaproteobacteria</taxon>
        <taxon>Cardiobacteriales</taxon>
        <taxon>Ignatzschineriaceae</taxon>
        <taxon>Ignatzschineria</taxon>
    </lineage>
</organism>
<dbReference type="PANTHER" id="PTHR37691:SF1">
    <property type="entry name" value="BLR3518 PROTEIN"/>
    <property type="match status" value="1"/>
</dbReference>
<dbReference type="InterPro" id="IPR027396">
    <property type="entry name" value="DsrEFH-like"/>
</dbReference>
<dbReference type="SUPFAM" id="SSF75169">
    <property type="entry name" value="DsrEFH-like"/>
    <property type="match status" value="1"/>
</dbReference>
<proteinExistence type="predicted"/>
<evidence type="ECO:0000313" key="2">
    <source>
        <dbReference type="Proteomes" id="UP000823934"/>
    </source>
</evidence>
<reference evidence="1" key="1">
    <citation type="journal article" date="2021" name="PeerJ">
        <title>Extensive microbial diversity within the chicken gut microbiome revealed by metagenomics and culture.</title>
        <authorList>
            <person name="Gilroy R."/>
            <person name="Ravi A."/>
            <person name="Getino M."/>
            <person name="Pursley I."/>
            <person name="Horton D.L."/>
            <person name="Alikhan N.F."/>
            <person name="Baker D."/>
            <person name="Gharbi K."/>
            <person name="Hall N."/>
            <person name="Watson M."/>
            <person name="Adriaenssens E.M."/>
            <person name="Foster-Nyarko E."/>
            <person name="Jarju S."/>
            <person name="Secka A."/>
            <person name="Antonio M."/>
            <person name="Oren A."/>
            <person name="Chaudhuri R.R."/>
            <person name="La Ragione R."/>
            <person name="Hildebrand F."/>
            <person name="Pallen M.J."/>
        </authorList>
    </citation>
    <scope>NUCLEOTIDE SEQUENCE</scope>
    <source>
        <strain evidence="1">CHK160-9182</strain>
    </source>
</reference>
<reference evidence="1" key="2">
    <citation type="submission" date="2021-04" db="EMBL/GenBank/DDBJ databases">
        <authorList>
            <person name="Gilroy R."/>
        </authorList>
    </citation>
    <scope>NUCLEOTIDE SEQUENCE</scope>
    <source>
        <strain evidence="1">CHK160-9182</strain>
    </source>
</reference>
<dbReference type="EMBL" id="DXHP01000220">
    <property type="protein sequence ID" value="HIW07680.1"/>
    <property type="molecule type" value="Genomic_DNA"/>
</dbReference>
<protein>
    <submittedName>
        <fullName evidence="1">DsrE family protein</fullName>
    </submittedName>
</protein>
<dbReference type="PANTHER" id="PTHR37691">
    <property type="entry name" value="BLR3518 PROTEIN"/>
    <property type="match status" value="1"/>
</dbReference>
<evidence type="ECO:0000313" key="1">
    <source>
        <dbReference type="EMBL" id="HIW07680.1"/>
    </source>
</evidence>
<dbReference type="Proteomes" id="UP000823934">
    <property type="component" value="Unassembled WGS sequence"/>
</dbReference>
<name>A0A9D1Q8U1_9GAMM</name>